<feature type="signal peptide" evidence="4">
    <location>
        <begin position="1"/>
        <end position="19"/>
    </location>
</feature>
<dbReference type="PROSITE" id="PS50927">
    <property type="entry name" value="BULB_LECTIN"/>
    <property type="match status" value="1"/>
</dbReference>
<name>A0AAW1XNJ2_RUBAR</name>
<reference evidence="7 8" key="1">
    <citation type="journal article" date="2023" name="G3 (Bethesda)">
        <title>A chromosome-length genome assembly and annotation of blackberry (Rubus argutus, cv. 'Hillquist').</title>
        <authorList>
            <person name="Bruna T."/>
            <person name="Aryal R."/>
            <person name="Dudchenko O."/>
            <person name="Sargent D.J."/>
            <person name="Mead D."/>
            <person name="Buti M."/>
            <person name="Cavallini A."/>
            <person name="Hytonen T."/>
            <person name="Andres J."/>
            <person name="Pham M."/>
            <person name="Weisz D."/>
            <person name="Mascagni F."/>
            <person name="Usai G."/>
            <person name="Natali L."/>
            <person name="Bassil N."/>
            <person name="Fernandez G.E."/>
            <person name="Lomsadze A."/>
            <person name="Armour M."/>
            <person name="Olukolu B."/>
            <person name="Poorten T."/>
            <person name="Britton C."/>
            <person name="Davik J."/>
            <person name="Ashrafi H."/>
            <person name="Aiden E.L."/>
            <person name="Borodovsky M."/>
            <person name="Worthington M."/>
        </authorList>
    </citation>
    <scope>NUCLEOTIDE SEQUENCE [LARGE SCALE GENOMIC DNA]</scope>
    <source>
        <strain evidence="7">PI 553951</strain>
    </source>
</reference>
<dbReference type="PROSITE" id="PS50948">
    <property type="entry name" value="PAN"/>
    <property type="match status" value="1"/>
</dbReference>
<dbReference type="Pfam" id="PF01453">
    <property type="entry name" value="B_lectin"/>
    <property type="match status" value="1"/>
</dbReference>
<accession>A0AAW1XNJ2</accession>
<dbReference type="Gene3D" id="2.90.10.10">
    <property type="entry name" value="Bulb-type lectin domain"/>
    <property type="match status" value="1"/>
</dbReference>
<keyword evidence="8" id="KW-1185">Reference proteome</keyword>
<feature type="domain" description="Bulb-type lectin" evidence="5">
    <location>
        <begin position="32"/>
        <end position="155"/>
    </location>
</feature>
<dbReference type="SUPFAM" id="SSF51110">
    <property type="entry name" value="alpha-D-mannose-specific plant lectins"/>
    <property type="match status" value="1"/>
</dbReference>
<keyword evidence="2" id="KW-1015">Disulfide bond</keyword>
<proteinExistence type="predicted"/>
<evidence type="ECO:0000313" key="7">
    <source>
        <dbReference type="EMBL" id="KAK9937856.1"/>
    </source>
</evidence>
<dbReference type="InterPro" id="IPR001480">
    <property type="entry name" value="Bulb-type_lectin_dom"/>
</dbReference>
<dbReference type="Proteomes" id="UP001457282">
    <property type="component" value="Unassembled WGS sequence"/>
</dbReference>
<organism evidence="7 8">
    <name type="scientific">Rubus argutus</name>
    <name type="common">Southern blackberry</name>
    <dbReference type="NCBI Taxonomy" id="59490"/>
    <lineage>
        <taxon>Eukaryota</taxon>
        <taxon>Viridiplantae</taxon>
        <taxon>Streptophyta</taxon>
        <taxon>Embryophyta</taxon>
        <taxon>Tracheophyta</taxon>
        <taxon>Spermatophyta</taxon>
        <taxon>Magnoliopsida</taxon>
        <taxon>eudicotyledons</taxon>
        <taxon>Gunneridae</taxon>
        <taxon>Pentapetalae</taxon>
        <taxon>rosids</taxon>
        <taxon>fabids</taxon>
        <taxon>Rosales</taxon>
        <taxon>Rosaceae</taxon>
        <taxon>Rosoideae</taxon>
        <taxon>Rosoideae incertae sedis</taxon>
        <taxon>Rubus</taxon>
    </lineage>
</organism>
<feature type="chain" id="PRO_5043811110" description="Bulb-type lectin domain-containing protein" evidence="4">
    <location>
        <begin position="20"/>
        <end position="433"/>
    </location>
</feature>
<dbReference type="CDD" id="cd00028">
    <property type="entry name" value="B_lectin"/>
    <property type="match status" value="1"/>
</dbReference>
<dbReference type="EMBL" id="JBEDUW010000003">
    <property type="protein sequence ID" value="KAK9937856.1"/>
    <property type="molecule type" value="Genomic_DNA"/>
</dbReference>
<dbReference type="PIRSF" id="PIRSF002686">
    <property type="entry name" value="SLG"/>
    <property type="match status" value="1"/>
</dbReference>
<dbReference type="PANTHER" id="PTHR32444">
    <property type="entry name" value="BULB-TYPE LECTIN DOMAIN-CONTAINING PROTEIN"/>
    <property type="match status" value="1"/>
</dbReference>
<keyword evidence="3" id="KW-0325">Glycoprotein</keyword>
<dbReference type="InterPro" id="IPR035446">
    <property type="entry name" value="SLSG/EP1"/>
</dbReference>
<keyword evidence="1 4" id="KW-0732">Signal</keyword>
<dbReference type="CDD" id="cd01098">
    <property type="entry name" value="PAN_AP_plant"/>
    <property type="match status" value="1"/>
</dbReference>
<dbReference type="SMART" id="SM00108">
    <property type="entry name" value="B_lectin"/>
    <property type="match status" value="1"/>
</dbReference>
<evidence type="ECO:0000259" key="6">
    <source>
        <dbReference type="PROSITE" id="PS50948"/>
    </source>
</evidence>
<dbReference type="GO" id="GO:0009505">
    <property type="term" value="C:plant-type cell wall"/>
    <property type="evidence" value="ECO:0007669"/>
    <property type="project" value="TreeGrafter"/>
</dbReference>
<evidence type="ECO:0000256" key="4">
    <source>
        <dbReference type="SAM" id="SignalP"/>
    </source>
</evidence>
<dbReference type="PANTHER" id="PTHR32444:SF10">
    <property type="entry name" value="CURCULIN-LIKE (MANNOSE-BINDING) LECTIN FAMILY PROTEIN-RELATED"/>
    <property type="match status" value="1"/>
</dbReference>
<protein>
    <recommendedName>
        <fullName evidence="9">Bulb-type lectin domain-containing protein</fullName>
    </recommendedName>
</protein>
<dbReference type="AlphaFoldDB" id="A0AAW1XNJ2"/>
<feature type="domain" description="Apple" evidence="6">
    <location>
        <begin position="354"/>
        <end position="432"/>
    </location>
</feature>
<comment type="caution">
    <text evidence="7">The sequence shown here is derived from an EMBL/GenBank/DDBJ whole genome shotgun (WGS) entry which is preliminary data.</text>
</comment>
<evidence type="ECO:0000256" key="3">
    <source>
        <dbReference type="ARBA" id="ARBA00023180"/>
    </source>
</evidence>
<dbReference type="InterPro" id="IPR003609">
    <property type="entry name" value="Pan_app"/>
</dbReference>
<evidence type="ECO:0000259" key="5">
    <source>
        <dbReference type="PROSITE" id="PS50927"/>
    </source>
</evidence>
<gene>
    <name evidence="7" type="ORF">M0R45_014623</name>
</gene>
<evidence type="ECO:0000313" key="8">
    <source>
        <dbReference type="Proteomes" id="UP001457282"/>
    </source>
</evidence>
<sequence>MAALFGLFLFSFFACIARAQVPANQTFKFVNEGELGPYIVEYDGDYRMLGVFAAPFQLGFYNTTPNAFTLALRMGLTRSESLFRWVWEANRGNPVGENATLVFGRDGNLLLAHADGRVAWQTNTANKGVVGLELLPTGNMVLYDSKGNFVWQSFDYPTDTLLVGQSLKAGKTSKLVSRASEKENKDGAYSLVMEPKGVVLYYKSKSPKPLLYYRFPETYSNEKLPVDQLTFNCGPERGDGYAYPMTVEYFVANSSVGGFSPARPKYNSTLSFLRLGIDGNVRVYTYDDNVDWGAWEMTFRLFDGDQYWEESQCHLPERCGSFGICEESQCVACPSSHGLSGWSKTCAPEKLTSCEAKSFHYYKLEGVDHFSSQYTIGSATNEVDCGKKCTSDCKCLGYFYNRDSSRCWIAYDLKTLTKVANSTHVGYIKAPNH</sequence>
<evidence type="ECO:0008006" key="9">
    <source>
        <dbReference type="Google" id="ProtNLM"/>
    </source>
</evidence>
<dbReference type="InterPro" id="IPR036426">
    <property type="entry name" value="Bulb-type_lectin_dom_sf"/>
</dbReference>
<evidence type="ECO:0000256" key="1">
    <source>
        <dbReference type="ARBA" id="ARBA00022729"/>
    </source>
</evidence>
<evidence type="ECO:0000256" key="2">
    <source>
        <dbReference type="ARBA" id="ARBA00023157"/>
    </source>
</evidence>